<dbReference type="KEGG" id="oai:OLEAN_C08810"/>
<dbReference type="HOGENOM" id="CLU_058632_0_0_6"/>
<name>R4YKQ9_OLEAN</name>
<dbReference type="PANTHER" id="PTHR37829">
    <property type="entry name" value="PHAGE-LIKE ELEMENT PBSX PROTEIN XKDT"/>
    <property type="match status" value="1"/>
</dbReference>
<feature type="domain" description="Baseplate protein J-like barrel" evidence="1">
    <location>
        <begin position="116"/>
        <end position="192"/>
    </location>
</feature>
<sequence>MNSELTQQQQNYASSMESAGIPTTEAALKNKFDQMATAEGLVFKNENDRGAWWRWLKNIAVDPVLWMIRFVITQVIPNQFVKTASGQYLDVLGWGYDLERYTANKAQGLIKFVRASSGSNLTIPVNTWIRTTSINGAVYRVKAIEEGVFATDDLYIWVKVEAEKTGLAYNLADDYYIILEEPISGITSVTNEFDWLTLPGRDLEDDDSFRSRFRGQFASVSDFHVTSVYKTMIANNIGIAHDRIFIDYTLAPRGPGSANAYVLFDLETPAQSYLDNVNSYIRDEGNHGFGDDMLVLAVPESLHDVSLKVWLPVNVQGDQAAALFENIEQMIRSAFRENNNFDVIQTQPFARFSKARLAGSILKKYTNVVSVEFDGGDIVSKQDIPKLSSLTITRDDIS</sequence>
<evidence type="ECO:0000313" key="3">
    <source>
        <dbReference type="Proteomes" id="UP000032749"/>
    </source>
</evidence>
<dbReference type="InterPro" id="IPR052399">
    <property type="entry name" value="Phage_Baseplate_Assmbl_Protein"/>
</dbReference>
<dbReference type="Pfam" id="PF04865">
    <property type="entry name" value="Baseplate_J"/>
    <property type="match status" value="1"/>
</dbReference>
<accession>R4YKQ9</accession>
<dbReference type="STRING" id="698738.OLEAN_C08810"/>
<reference evidence="2 3" key="1">
    <citation type="journal article" date="2013" name="Nat. Commun.">
        <title>Genome sequence and functional genomic analysis of the oil-degrading bacterium Oleispira antarctica.</title>
        <authorList>
            <person name="Kube M."/>
            <person name="Chernikova T.N."/>
            <person name="Al-Ramahi Y."/>
            <person name="Beloqui A."/>
            <person name="Lopez-Cortez N."/>
            <person name="Guazzaroni M.E."/>
            <person name="Heipieper H.J."/>
            <person name="Klages S."/>
            <person name="Kotsyurbenko O.R."/>
            <person name="Langer I."/>
            <person name="Nechitaylo T.Y."/>
            <person name="Lunsdorf H."/>
            <person name="Fernandez M."/>
            <person name="Juarez S."/>
            <person name="Ciordia S."/>
            <person name="Singer A."/>
            <person name="Kagan O."/>
            <person name="Egorova O."/>
            <person name="Petit P.A."/>
            <person name="Stogios P."/>
            <person name="Kim Y."/>
            <person name="Tchigvintsev A."/>
            <person name="Flick R."/>
            <person name="Denaro R."/>
            <person name="Genovese M."/>
            <person name="Albar J.P."/>
            <person name="Reva O.N."/>
            <person name="Martinez-Gomariz M."/>
            <person name="Tran H."/>
            <person name="Ferrer M."/>
            <person name="Savchenko A."/>
            <person name="Yakunin A.F."/>
            <person name="Yakimov M.M."/>
            <person name="Golyshina O.V."/>
            <person name="Reinhardt R."/>
            <person name="Golyshin P.N."/>
        </authorList>
    </citation>
    <scope>NUCLEOTIDE SEQUENCE [LARGE SCALE GENOMIC DNA]</scope>
</reference>
<dbReference type="Proteomes" id="UP000032749">
    <property type="component" value="Chromosome"/>
</dbReference>
<gene>
    <name evidence="2" type="ORF">OLEAN_C08810</name>
</gene>
<organism evidence="2 3">
    <name type="scientific">Oleispira antarctica RB-8</name>
    <dbReference type="NCBI Taxonomy" id="698738"/>
    <lineage>
        <taxon>Bacteria</taxon>
        <taxon>Pseudomonadati</taxon>
        <taxon>Pseudomonadota</taxon>
        <taxon>Gammaproteobacteria</taxon>
        <taxon>Oceanospirillales</taxon>
        <taxon>Oceanospirillaceae</taxon>
        <taxon>Oleispira</taxon>
    </lineage>
</organism>
<dbReference type="InterPro" id="IPR006949">
    <property type="entry name" value="Barrel_Baseplate_J-like"/>
</dbReference>
<evidence type="ECO:0000259" key="1">
    <source>
        <dbReference type="Pfam" id="PF04865"/>
    </source>
</evidence>
<proteinExistence type="predicted"/>
<protein>
    <recommendedName>
        <fullName evidence="1">Baseplate protein J-like barrel domain-containing protein</fullName>
    </recommendedName>
</protein>
<evidence type="ECO:0000313" key="2">
    <source>
        <dbReference type="EMBL" id="CCK75057.1"/>
    </source>
</evidence>
<dbReference type="EMBL" id="FO203512">
    <property type="protein sequence ID" value="CCK75057.1"/>
    <property type="molecule type" value="Genomic_DNA"/>
</dbReference>
<dbReference type="PANTHER" id="PTHR37829:SF3">
    <property type="entry name" value="PROTEIN JAYE-RELATED"/>
    <property type="match status" value="1"/>
</dbReference>
<dbReference type="AlphaFoldDB" id="R4YKQ9"/>
<keyword evidence="3" id="KW-1185">Reference proteome</keyword>